<sequence>MFIFALMFLNWLFAGFFLVAVAFGLFTLCTTGSTAPFEAMSAALFSSSKNAFEIAIALTGILAFWLGLMRIGQNSGLLDRVARKVAPYVSPLFPSLPPNHPAMSVILMNFSANLLGMDNAATPMGLETMKQLQKLNPNKEHASDAMIMFLAINASGLTLIPTSIMAFRMQAGSANPADVAVPILLATSVSTLVAILAVALKQRIRLWQPRLIALFSVVLSLLALTFIAWHFIPAAQFSQAATAIASIILMLLVCAFIVDGLRHKVNVYSSFIEGAKSGFATAVRIIPYLVALLVGVAVFRASGAMDLLMEGLHKFLSFTGVNMDWVEALPTMIMKPISGSGARAMMIDAMQTHGADSFIGRLTSCVQGSTDTTLYVVSVYFGSVEITHFRYTVGFSLLADLAGLVAAVGFTYLFFA</sequence>
<feature type="transmembrane region" description="Helical" evidence="1">
    <location>
        <begin position="51"/>
        <end position="68"/>
    </location>
</feature>
<dbReference type="InterPro" id="IPR052549">
    <property type="entry name" value="SpmB"/>
</dbReference>
<protein>
    <submittedName>
        <fullName evidence="3">Nucleoside recognition domain-containing protein</fullName>
    </submittedName>
</protein>
<evidence type="ECO:0000313" key="4">
    <source>
        <dbReference type="Proteomes" id="UP001628220"/>
    </source>
</evidence>
<dbReference type="InterPro" id="IPR011415">
    <property type="entry name" value="SpmA_SpmB"/>
</dbReference>
<organism evidence="3 4">
    <name type="scientific">Porphyromonas miyakawae</name>
    <dbReference type="NCBI Taxonomy" id="3137470"/>
    <lineage>
        <taxon>Bacteria</taxon>
        <taxon>Pseudomonadati</taxon>
        <taxon>Bacteroidota</taxon>
        <taxon>Bacteroidia</taxon>
        <taxon>Bacteroidales</taxon>
        <taxon>Porphyromonadaceae</taxon>
        <taxon>Porphyromonas</taxon>
    </lineage>
</organism>
<feature type="transmembrane region" description="Helical" evidence="1">
    <location>
        <begin position="211"/>
        <end position="232"/>
    </location>
</feature>
<proteinExistence type="predicted"/>
<feature type="transmembrane region" description="Helical" evidence="1">
    <location>
        <begin position="179"/>
        <end position="199"/>
    </location>
</feature>
<feature type="transmembrane region" description="Helical" evidence="1">
    <location>
        <begin position="238"/>
        <end position="258"/>
    </location>
</feature>
<evidence type="ECO:0000313" key="3">
    <source>
        <dbReference type="EMBL" id="GAB1251377.1"/>
    </source>
</evidence>
<feature type="transmembrane region" description="Helical" evidence="1">
    <location>
        <begin position="279"/>
        <end position="299"/>
    </location>
</feature>
<dbReference type="EMBL" id="BAAFSF010000001">
    <property type="protein sequence ID" value="GAB1251377.1"/>
    <property type="molecule type" value="Genomic_DNA"/>
</dbReference>
<keyword evidence="1" id="KW-0812">Transmembrane</keyword>
<name>A0ABQ0E0Y3_9PORP</name>
<comment type="caution">
    <text evidence="3">The sequence shown here is derived from an EMBL/GenBank/DDBJ whole genome shotgun (WGS) entry which is preliminary data.</text>
</comment>
<evidence type="ECO:0000259" key="2">
    <source>
        <dbReference type="Pfam" id="PF07670"/>
    </source>
</evidence>
<feature type="domain" description="Nucleoside transporter/FeoB GTPase Gate" evidence="2">
    <location>
        <begin position="57"/>
        <end position="167"/>
    </location>
</feature>
<keyword evidence="1" id="KW-0472">Membrane</keyword>
<dbReference type="PIRSF" id="PIRSF036542">
    <property type="entry name" value="SpmA_SpmB"/>
    <property type="match status" value="1"/>
</dbReference>
<feature type="transmembrane region" description="Helical" evidence="1">
    <location>
        <begin position="393"/>
        <end position="415"/>
    </location>
</feature>
<feature type="transmembrane region" description="Helical" evidence="1">
    <location>
        <begin position="145"/>
        <end position="167"/>
    </location>
</feature>
<dbReference type="Pfam" id="PF07670">
    <property type="entry name" value="Gate"/>
    <property type="match status" value="2"/>
</dbReference>
<dbReference type="PANTHER" id="PTHR35793:SF2">
    <property type="entry name" value="INNER MEMBRANE PROTEIN YJIG"/>
    <property type="match status" value="1"/>
</dbReference>
<evidence type="ECO:0000256" key="1">
    <source>
        <dbReference type="SAM" id="Phobius"/>
    </source>
</evidence>
<keyword evidence="4" id="KW-1185">Reference proteome</keyword>
<dbReference type="Proteomes" id="UP001628220">
    <property type="component" value="Unassembled WGS sequence"/>
</dbReference>
<feature type="domain" description="Nucleoside transporter/FeoB GTPase Gate" evidence="2">
    <location>
        <begin position="283"/>
        <end position="385"/>
    </location>
</feature>
<gene>
    <name evidence="3" type="ORF">Tsumi_04810</name>
</gene>
<accession>A0ABQ0E0Y3</accession>
<dbReference type="PANTHER" id="PTHR35793">
    <property type="entry name" value="INNER MEMBRANE PROTEIN YJIG"/>
    <property type="match status" value="1"/>
</dbReference>
<reference evidence="3 4" key="1">
    <citation type="journal article" date="2025" name="Int. J. Syst. Evol. Microbiol.">
        <title>Desulfovibrio falkowii sp. nov., Porphyromonas miyakawae sp. nov., Mediterraneibacter flintii sp. nov. and Owariibacterium komagatae gen. nov., sp. nov., isolated from human faeces.</title>
        <authorList>
            <person name="Hamaguchi T."/>
            <person name="Ohara M."/>
            <person name="Hisatomi A."/>
            <person name="Sekiguchi K."/>
            <person name="Takeda J.I."/>
            <person name="Ueyama J."/>
            <person name="Ito M."/>
            <person name="Nishiwaki H."/>
            <person name="Ogi T."/>
            <person name="Hirayama M."/>
            <person name="Ohkuma M."/>
            <person name="Sakamoto M."/>
            <person name="Ohno K."/>
        </authorList>
    </citation>
    <scope>NUCLEOTIDE SEQUENCE [LARGE SCALE GENOMIC DNA]</scope>
    <source>
        <strain evidence="3 4">13CB11C</strain>
    </source>
</reference>
<keyword evidence="1" id="KW-1133">Transmembrane helix</keyword>
<dbReference type="InterPro" id="IPR011642">
    <property type="entry name" value="Gate_dom"/>
</dbReference>